<evidence type="ECO:0000256" key="5">
    <source>
        <dbReference type="SAM" id="Phobius"/>
    </source>
</evidence>
<dbReference type="InterPro" id="IPR007452">
    <property type="entry name" value="TamB_C"/>
</dbReference>
<dbReference type="Pfam" id="PF04357">
    <property type="entry name" value="TamB"/>
    <property type="match status" value="2"/>
</dbReference>
<protein>
    <recommendedName>
        <fullName evidence="6">Translocation and assembly module TamB C-terminal domain-containing protein</fullName>
    </recommendedName>
</protein>
<keyword evidence="8" id="KW-1185">Reference proteome</keyword>
<keyword evidence="2 5" id="KW-0812">Transmembrane</keyword>
<proteinExistence type="predicted"/>
<feature type="domain" description="Translocation and assembly module TamB C-terminal" evidence="6">
    <location>
        <begin position="939"/>
        <end position="1022"/>
    </location>
</feature>
<sequence>MATEVSSQEDSIASITDKLFKFLSCKIIKKLFKILLWVIASIILLLALIIFSLQFKPVQTYIAQRAAAYLSKELSTTISIKSLYIKPFKSVVLEDLVVLDLQKDTLLRTPQFMVDINQFSLDKKIIDVNTVQINHGQFFLKEFKDKSSNLDFIIDYFDSGKPTVKKKKTKPFDVKLGRLILNEFAFRYTNFAAKDTTQGKSVNFDNVDVKQLSGIFEGLDTKNHLFKTSIKNLTLKEKSGFYLKNLTAVTTVDSNAIELKNLLLVTDNSRLSNYYQMKFKSFKDFNHYIDNVRMKAVFKDSHMSSKDVAFFAPELNDMKLDLDIDGQITGLVNNLRAKKLAIKAGKATYIKGDYVIRGLPKWRETFMDLKIEMAGTNKKDLDEVLAGVTNSKKKIIPIIVNKFGNINFNGSFTGFQNDFIAYGEFKTKLGRIVSDVNMKIDKNDVPSYTGNVKTYDFNLGNLIDEKSLGRITSSLYVKGRGTELKNLTEKINGDVDYIDFNGYRYRNVKIDGTFDKKYFDGKLSINDRNVKLVFDGGVNLNPKLPVFNFNATISKARLKSLKLMKDSLMIDAKFSTNFSGTNLNNIEGNLLIDEIRLQNPKGIYHVDSVRLMAEGKGIDRNLNIKSDILDASISGEYDLNSIVSYYKAIAKTYIPSLKADIIKYKNQIFKFNLVVKKFEPLAQFISPGLEMEEGATLIGDFDSRNNTATLSGFVKKLKYNGIVVNNIILDENTTKEQLQLIATSDRVQLNDSLYIKDVNISNILRNDSLAFNIKMSNADEANQLDLNGLVEFTKNQDTTARLSLLPSILKINSEEWRIQEKVRIILNKGKTLISNFDLTNGKQQLTVDGLLSEDPKDLLKVGFKDFNLKTLNPFTKGFGVKLNGNVNGDTKLYGLLKSPRVSDDLKIDSLNFNDIYIGTLQDTSSFNGETSKVNIFTRITADNSETFKLTGNLDLKEKFIDMSVKMNESKLTILEPFVKQLVSNLKGNISADLSVKGSLDKPSINGNLELHEGQLMVNYLKTTYVITDKVSIDNSIINLDKFTIRDLESNEAVANGSIDLNNLNDPTLKIVVKANKFMSLNTTAKDNSVYFGKAYGTGEFKFTGPTSRMKIDIKAKTEKGTVFNLPLNSSETVSDKDFINFISRDSSKVVKKTTNFDGLTLSFKLTIDPNTTANIFTTLGNLSGKGNADLNLNINSLGDFEMSGDYIIETGSFDFTAQEVINKKFEIRQGGTIRWTGNPTAAQINLKAVYALRANLNELFKAANRDASSNANQRVDTEVEMGLTGLLLQPEIKLDINFPSQPSIKEQLQTYLSDQNNLNLQAFSLIIRRSFASGNGGESIGNQLSSTATSTATELVFNQFNNVLSSLNLNFVDLNVRSLNEANASFKFFNNRLIINAGIVDRNSVNDFNVIDFSNDNVGREVEALFLIRKDGSLTVKAANKPPTQQSIFLNSGISPTANVTSFGLVYTQQFDTFKEFVQKISGSYRRNLKRRQSEAPVKVNKSISKEVIINQNKSNPRK</sequence>
<evidence type="ECO:0000256" key="4">
    <source>
        <dbReference type="ARBA" id="ARBA00023136"/>
    </source>
</evidence>
<evidence type="ECO:0000256" key="1">
    <source>
        <dbReference type="ARBA" id="ARBA00004167"/>
    </source>
</evidence>
<gene>
    <name evidence="7" type="ORF">GCM10011413_39730</name>
</gene>
<comment type="subcellular location">
    <subcellularLocation>
        <location evidence="1">Membrane</location>
        <topology evidence="1">Single-pass membrane protein</topology>
    </subcellularLocation>
</comment>
<evidence type="ECO:0000256" key="2">
    <source>
        <dbReference type="ARBA" id="ARBA00022692"/>
    </source>
</evidence>
<evidence type="ECO:0000256" key="3">
    <source>
        <dbReference type="ARBA" id="ARBA00022989"/>
    </source>
</evidence>
<name>A0ABQ1SZR7_9SPHI</name>
<accession>A0ABQ1SZR7</accession>
<comment type="caution">
    <text evidence="7">The sequence shown here is derived from an EMBL/GenBank/DDBJ whole genome shotgun (WGS) entry which is preliminary data.</text>
</comment>
<evidence type="ECO:0000313" key="8">
    <source>
        <dbReference type="Proteomes" id="UP000622648"/>
    </source>
</evidence>
<feature type="domain" description="Translocation and assembly module TamB C-terminal" evidence="6">
    <location>
        <begin position="1041"/>
        <end position="1471"/>
    </location>
</feature>
<dbReference type="EMBL" id="BMJO01000008">
    <property type="protein sequence ID" value="GGE69086.1"/>
    <property type="molecule type" value="Genomic_DNA"/>
</dbReference>
<dbReference type="PANTHER" id="PTHR36985">
    <property type="entry name" value="TRANSLOCATION AND ASSEMBLY MODULE SUBUNIT TAMB"/>
    <property type="match status" value="1"/>
</dbReference>
<organism evidence="7 8">
    <name type="scientific">Pedobacter psychrotolerans</name>
    <dbReference type="NCBI Taxonomy" id="1843235"/>
    <lineage>
        <taxon>Bacteria</taxon>
        <taxon>Pseudomonadati</taxon>
        <taxon>Bacteroidota</taxon>
        <taxon>Sphingobacteriia</taxon>
        <taxon>Sphingobacteriales</taxon>
        <taxon>Sphingobacteriaceae</taxon>
        <taxon>Pedobacter</taxon>
    </lineage>
</organism>
<feature type="transmembrane region" description="Helical" evidence="5">
    <location>
        <begin position="34"/>
        <end position="55"/>
    </location>
</feature>
<evidence type="ECO:0000259" key="6">
    <source>
        <dbReference type="Pfam" id="PF04357"/>
    </source>
</evidence>
<keyword evidence="3 5" id="KW-1133">Transmembrane helix</keyword>
<keyword evidence="4 5" id="KW-0472">Membrane</keyword>
<dbReference type="Proteomes" id="UP000622648">
    <property type="component" value="Unassembled WGS sequence"/>
</dbReference>
<reference evidence="8" key="1">
    <citation type="journal article" date="2019" name="Int. J. Syst. Evol. Microbiol.">
        <title>The Global Catalogue of Microorganisms (GCM) 10K type strain sequencing project: providing services to taxonomists for standard genome sequencing and annotation.</title>
        <authorList>
            <consortium name="The Broad Institute Genomics Platform"/>
            <consortium name="The Broad Institute Genome Sequencing Center for Infectious Disease"/>
            <person name="Wu L."/>
            <person name="Ma J."/>
        </authorList>
    </citation>
    <scope>NUCLEOTIDE SEQUENCE [LARGE SCALE GENOMIC DNA]</scope>
    <source>
        <strain evidence="8">CGMCC 1.15644</strain>
    </source>
</reference>
<dbReference type="PANTHER" id="PTHR36985:SF1">
    <property type="entry name" value="TRANSLOCATION AND ASSEMBLY MODULE SUBUNIT TAMB"/>
    <property type="match status" value="1"/>
</dbReference>
<evidence type="ECO:0000313" key="7">
    <source>
        <dbReference type="EMBL" id="GGE69086.1"/>
    </source>
</evidence>
<dbReference type="RefSeq" id="WP_229676878.1">
    <property type="nucleotide sequence ID" value="NZ_BMJO01000008.1"/>
</dbReference>